<dbReference type="eggNOG" id="KOG2504">
    <property type="taxonomic scope" value="Eukaryota"/>
</dbReference>
<gene>
    <name evidence="4" type="ORF">HMPREF1541_06354</name>
</gene>
<dbReference type="Pfam" id="PF07690">
    <property type="entry name" value="MFS_1"/>
    <property type="match status" value="1"/>
</dbReference>
<dbReference type="Proteomes" id="UP000030752">
    <property type="component" value="Unassembled WGS sequence"/>
</dbReference>
<feature type="transmembrane region" description="Helical" evidence="3">
    <location>
        <begin position="214"/>
        <end position="233"/>
    </location>
</feature>
<feature type="transmembrane region" description="Helical" evidence="3">
    <location>
        <begin position="452"/>
        <end position="471"/>
    </location>
</feature>
<dbReference type="OrthoDB" id="6499973at2759"/>
<feature type="transmembrane region" description="Helical" evidence="3">
    <location>
        <begin position="413"/>
        <end position="432"/>
    </location>
</feature>
<dbReference type="GO" id="GO:0016020">
    <property type="term" value="C:membrane"/>
    <property type="evidence" value="ECO:0007669"/>
    <property type="project" value="UniProtKB-SubCell"/>
</dbReference>
<comment type="subcellular location">
    <subcellularLocation>
        <location evidence="1">Membrane</location>
        <topology evidence="1">Multi-pass membrane protein</topology>
    </subcellularLocation>
</comment>
<keyword evidence="5" id="KW-1185">Reference proteome</keyword>
<feature type="transmembrane region" description="Helical" evidence="3">
    <location>
        <begin position="286"/>
        <end position="307"/>
    </location>
</feature>
<evidence type="ECO:0000256" key="2">
    <source>
        <dbReference type="ARBA" id="ARBA00006727"/>
    </source>
</evidence>
<dbReference type="Gene3D" id="1.20.1250.20">
    <property type="entry name" value="MFS general substrate transporter like domains"/>
    <property type="match status" value="2"/>
</dbReference>
<feature type="transmembrane region" description="Helical" evidence="3">
    <location>
        <begin position="353"/>
        <end position="373"/>
    </location>
</feature>
<keyword evidence="3" id="KW-0472">Membrane</keyword>
<evidence type="ECO:0000313" key="4">
    <source>
        <dbReference type="EMBL" id="ETN38320.1"/>
    </source>
</evidence>
<name>W2RPT4_CYPE1</name>
<sequence length="481" mass="51919">MDPSKLEKSTPSNDDNAYDILTRYPTEQQHPTEEDFVQPTGCGKNAALQHTVSNALSRTYSRITNRDIIDPGPAPDGGVKGWTQVAMAWLVCITTWGYVNSFGVFSLLTSATDTYYRETLGETASTISWVGSVQLWIIFVVSVFSGRALDAGLFLPTLFVGSVIQVIGIFTNSLCTEFWQLVLAQGLCTGLGSGIIFCPAMGIVTTYFEKKRGLAVAIVSTGNSVGGAVYPLVVRSLLPQIGFAWTVRVLGFINVACLACALAFMRPRLPPRKAGPLIEWQAFREVPYTCMVCGMSLVFGGLFFTYYYLGSYGRDVIGMSYEESTNLVAIFNGVGIPVRLLTGWVVDKYVGPLNGMVPLLFFNGIFAFAWIAVKSRTGLYIFASLNGLSAGAFQCLFPTTLTSLNKDLSKNGVRLGMAFSIFSFSGLTGPPIGGALIQTNGGGKEGYMSAQLGVGLATMLGTSLMVAARVYKAGWRWDIKC</sequence>
<dbReference type="InterPro" id="IPR011701">
    <property type="entry name" value="MFS"/>
</dbReference>
<feature type="transmembrane region" description="Helical" evidence="3">
    <location>
        <begin position="86"/>
        <end position="107"/>
    </location>
</feature>
<feature type="transmembrane region" description="Helical" evidence="3">
    <location>
        <begin position="127"/>
        <end position="144"/>
    </location>
</feature>
<dbReference type="VEuPathDB" id="FungiDB:HMPREF1541_06354"/>
<dbReference type="InterPro" id="IPR050327">
    <property type="entry name" value="Proton-linked_MCT"/>
</dbReference>
<keyword evidence="3" id="KW-1133">Transmembrane helix</keyword>
<feature type="transmembrane region" description="Helical" evidence="3">
    <location>
        <begin position="379"/>
        <end position="401"/>
    </location>
</feature>
<dbReference type="HOGENOM" id="CLU_001265_1_1_1"/>
<dbReference type="InParanoid" id="W2RPT4"/>
<evidence type="ECO:0008006" key="6">
    <source>
        <dbReference type="Google" id="ProtNLM"/>
    </source>
</evidence>
<keyword evidence="3" id="KW-0812">Transmembrane</keyword>
<dbReference type="GeneID" id="19973693"/>
<protein>
    <recommendedName>
        <fullName evidence="6">Major facilitator superfamily (MFS) profile domain-containing protein</fullName>
    </recommendedName>
</protein>
<accession>W2RPT4</accession>
<dbReference type="PANTHER" id="PTHR11360">
    <property type="entry name" value="MONOCARBOXYLATE TRANSPORTER"/>
    <property type="match status" value="1"/>
</dbReference>
<dbReference type="SUPFAM" id="SSF103473">
    <property type="entry name" value="MFS general substrate transporter"/>
    <property type="match status" value="1"/>
</dbReference>
<evidence type="ECO:0000313" key="5">
    <source>
        <dbReference type="Proteomes" id="UP000030752"/>
    </source>
</evidence>
<dbReference type="EMBL" id="KB822722">
    <property type="protein sequence ID" value="ETN38320.1"/>
    <property type="molecule type" value="Genomic_DNA"/>
</dbReference>
<evidence type="ECO:0000256" key="3">
    <source>
        <dbReference type="SAM" id="Phobius"/>
    </source>
</evidence>
<comment type="similarity">
    <text evidence="2">Belongs to the major facilitator superfamily. Monocarboxylate porter (TC 2.A.1.13) family.</text>
</comment>
<feature type="transmembrane region" description="Helical" evidence="3">
    <location>
        <begin position="182"/>
        <end position="207"/>
    </location>
</feature>
<dbReference type="PANTHER" id="PTHR11360:SF130">
    <property type="entry name" value="MAJOR FACILITATOR SUPERFAMILY (MFS) PROFILE DOMAIN-CONTAINING PROTEIN-RELATED"/>
    <property type="match status" value="1"/>
</dbReference>
<dbReference type="GO" id="GO:0022857">
    <property type="term" value="F:transmembrane transporter activity"/>
    <property type="evidence" value="ECO:0007669"/>
    <property type="project" value="InterPro"/>
</dbReference>
<organism evidence="4 5">
    <name type="scientific">Cyphellophora europaea (strain CBS 101466)</name>
    <name type="common">Phialophora europaea</name>
    <dbReference type="NCBI Taxonomy" id="1220924"/>
    <lineage>
        <taxon>Eukaryota</taxon>
        <taxon>Fungi</taxon>
        <taxon>Dikarya</taxon>
        <taxon>Ascomycota</taxon>
        <taxon>Pezizomycotina</taxon>
        <taxon>Eurotiomycetes</taxon>
        <taxon>Chaetothyriomycetidae</taxon>
        <taxon>Chaetothyriales</taxon>
        <taxon>Cyphellophoraceae</taxon>
        <taxon>Cyphellophora</taxon>
    </lineage>
</organism>
<feature type="transmembrane region" description="Helical" evidence="3">
    <location>
        <begin position="151"/>
        <end position="170"/>
    </location>
</feature>
<proteinExistence type="inferred from homology"/>
<dbReference type="AlphaFoldDB" id="W2RPT4"/>
<evidence type="ECO:0000256" key="1">
    <source>
        <dbReference type="ARBA" id="ARBA00004141"/>
    </source>
</evidence>
<feature type="transmembrane region" description="Helical" evidence="3">
    <location>
        <begin position="245"/>
        <end position="265"/>
    </location>
</feature>
<dbReference type="InterPro" id="IPR036259">
    <property type="entry name" value="MFS_trans_sf"/>
</dbReference>
<reference evidence="4 5" key="1">
    <citation type="submission" date="2013-03" db="EMBL/GenBank/DDBJ databases">
        <title>The Genome Sequence of Phialophora europaea CBS 101466.</title>
        <authorList>
            <consortium name="The Broad Institute Genomics Platform"/>
            <person name="Cuomo C."/>
            <person name="de Hoog S."/>
            <person name="Gorbushina A."/>
            <person name="Walker B."/>
            <person name="Young S.K."/>
            <person name="Zeng Q."/>
            <person name="Gargeya S."/>
            <person name="Fitzgerald M."/>
            <person name="Haas B."/>
            <person name="Abouelleil A."/>
            <person name="Allen A.W."/>
            <person name="Alvarado L."/>
            <person name="Arachchi H.M."/>
            <person name="Berlin A.M."/>
            <person name="Chapman S.B."/>
            <person name="Gainer-Dewar J."/>
            <person name="Goldberg J."/>
            <person name="Griggs A."/>
            <person name="Gujja S."/>
            <person name="Hansen M."/>
            <person name="Howarth C."/>
            <person name="Imamovic A."/>
            <person name="Ireland A."/>
            <person name="Larimer J."/>
            <person name="McCowan C."/>
            <person name="Murphy C."/>
            <person name="Pearson M."/>
            <person name="Poon T.W."/>
            <person name="Priest M."/>
            <person name="Roberts A."/>
            <person name="Saif S."/>
            <person name="Shea T."/>
            <person name="Sisk P."/>
            <person name="Sykes S."/>
            <person name="Wortman J."/>
            <person name="Nusbaum C."/>
            <person name="Birren B."/>
        </authorList>
    </citation>
    <scope>NUCLEOTIDE SEQUENCE [LARGE SCALE GENOMIC DNA]</scope>
    <source>
        <strain evidence="4 5">CBS 101466</strain>
    </source>
</reference>
<dbReference type="RefSeq" id="XP_008718909.1">
    <property type="nucleotide sequence ID" value="XM_008720687.1"/>
</dbReference>